<dbReference type="AlphaFoldDB" id="A0A6A3AD98"/>
<feature type="transmembrane region" description="Helical" evidence="1">
    <location>
        <begin position="12"/>
        <end position="35"/>
    </location>
</feature>
<evidence type="ECO:0000313" key="2">
    <source>
        <dbReference type="EMBL" id="KAE8702551.1"/>
    </source>
</evidence>
<gene>
    <name evidence="2" type="ORF">F3Y22_tig00110482pilonHSYRG00319</name>
</gene>
<dbReference type="GO" id="GO:0140359">
    <property type="term" value="F:ABC-type transporter activity"/>
    <property type="evidence" value="ECO:0007669"/>
    <property type="project" value="InterPro"/>
</dbReference>
<keyword evidence="1" id="KW-1133">Transmembrane helix</keyword>
<keyword evidence="1" id="KW-0472">Membrane</keyword>
<dbReference type="PANTHER" id="PTHR19229">
    <property type="entry name" value="ATP-BINDING CASSETTE TRANSPORTER SUBFAMILY A ABCA"/>
    <property type="match status" value="1"/>
</dbReference>
<dbReference type="Proteomes" id="UP000436088">
    <property type="component" value="Unassembled WGS sequence"/>
</dbReference>
<dbReference type="GO" id="GO:0016020">
    <property type="term" value="C:membrane"/>
    <property type="evidence" value="ECO:0007669"/>
    <property type="project" value="InterPro"/>
</dbReference>
<name>A0A6A3AD98_HIBSY</name>
<keyword evidence="3" id="KW-1185">Reference proteome</keyword>
<protein>
    <submittedName>
        <fullName evidence="2">Uncharacterized protein</fullName>
    </submittedName>
</protein>
<keyword evidence="1" id="KW-0812">Transmembrane</keyword>
<reference evidence="2" key="1">
    <citation type="submission" date="2019-09" db="EMBL/GenBank/DDBJ databases">
        <title>Draft genome information of white flower Hibiscus syriacus.</title>
        <authorList>
            <person name="Kim Y.-M."/>
        </authorList>
    </citation>
    <scope>NUCLEOTIDE SEQUENCE [LARGE SCALE GENOMIC DNA]</scope>
    <source>
        <strain evidence="2">YM2019G1</strain>
    </source>
</reference>
<feature type="transmembrane region" description="Helical" evidence="1">
    <location>
        <begin position="41"/>
        <end position="59"/>
    </location>
</feature>
<comment type="caution">
    <text evidence="2">The sequence shown here is derived from an EMBL/GenBank/DDBJ whole genome shotgun (WGS) entry which is preliminary data.</text>
</comment>
<dbReference type="GO" id="GO:0005319">
    <property type="term" value="F:lipid transporter activity"/>
    <property type="evidence" value="ECO:0007669"/>
    <property type="project" value="TreeGrafter"/>
</dbReference>
<sequence>MDNLFKYSDKTVVFVYFFVFGLSAIMLSFLISTFFTRAKTAVAVGTLSFLGAFFPYYTVNDEAVAMLLKVIASFLSPTAFALGSINFADYERAHVGLRWSNIWRGSSGVNFLVCLLMMLFDTLVYCVVGLYLDKS</sequence>
<dbReference type="InterPro" id="IPR026082">
    <property type="entry name" value="ABCA"/>
</dbReference>
<dbReference type="EMBL" id="VEPZ02001007">
    <property type="protein sequence ID" value="KAE8702551.1"/>
    <property type="molecule type" value="Genomic_DNA"/>
</dbReference>
<dbReference type="PANTHER" id="PTHR19229:SF267">
    <property type="entry name" value="ABC TRANSPORTER A FAMILY MEMBER 1"/>
    <property type="match status" value="1"/>
</dbReference>
<accession>A0A6A3AD98</accession>
<feature type="transmembrane region" description="Helical" evidence="1">
    <location>
        <begin position="66"/>
        <end position="88"/>
    </location>
</feature>
<evidence type="ECO:0000256" key="1">
    <source>
        <dbReference type="SAM" id="Phobius"/>
    </source>
</evidence>
<proteinExistence type="predicted"/>
<organism evidence="2 3">
    <name type="scientific">Hibiscus syriacus</name>
    <name type="common">Rose of Sharon</name>
    <dbReference type="NCBI Taxonomy" id="106335"/>
    <lineage>
        <taxon>Eukaryota</taxon>
        <taxon>Viridiplantae</taxon>
        <taxon>Streptophyta</taxon>
        <taxon>Embryophyta</taxon>
        <taxon>Tracheophyta</taxon>
        <taxon>Spermatophyta</taxon>
        <taxon>Magnoliopsida</taxon>
        <taxon>eudicotyledons</taxon>
        <taxon>Gunneridae</taxon>
        <taxon>Pentapetalae</taxon>
        <taxon>rosids</taxon>
        <taxon>malvids</taxon>
        <taxon>Malvales</taxon>
        <taxon>Malvaceae</taxon>
        <taxon>Malvoideae</taxon>
        <taxon>Hibiscus</taxon>
    </lineage>
</organism>
<evidence type="ECO:0000313" key="3">
    <source>
        <dbReference type="Proteomes" id="UP000436088"/>
    </source>
</evidence>
<feature type="transmembrane region" description="Helical" evidence="1">
    <location>
        <begin position="108"/>
        <end position="132"/>
    </location>
</feature>